<evidence type="ECO:0000313" key="3">
    <source>
        <dbReference type="Proteomes" id="UP001180020"/>
    </source>
</evidence>
<organism evidence="2 3">
    <name type="scientific">Acorus calamus</name>
    <name type="common">Sweet flag</name>
    <dbReference type="NCBI Taxonomy" id="4465"/>
    <lineage>
        <taxon>Eukaryota</taxon>
        <taxon>Viridiplantae</taxon>
        <taxon>Streptophyta</taxon>
        <taxon>Embryophyta</taxon>
        <taxon>Tracheophyta</taxon>
        <taxon>Spermatophyta</taxon>
        <taxon>Magnoliopsida</taxon>
        <taxon>Liliopsida</taxon>
        <taxon>Acoraceae</taxon>
        <taxon>Acorus</taxon>
    </lineage>
</organism>
<dbReference type="EMBL" id="JAUJYO010000017">
    <property type="protein sequence ID" value="KAK1293688.1"/>
    <property type="molecule type" value="Genomic_DNA"/>
</dbReference>
<feature type="region of interest" description="Disordered" evidence="1">
    <location>
        <begin position="1"/>
        <end position="22"/>
    </location>
</feature>
<gene>
    <name evidence="2" type="ORF">QJS10_CPB17g00673</name>
</gene>
<protein>
    <submittedName>
        <fullName evidence="2">Uncharacterized protein</fullName>
    </submittedName>
</protein>
<dbReference type="AlphaFoldDB" id="A0AAV9CZB9"/>
<accession>A0AAV9CZB9</accession>
<feature type="region of interest" description="Disordered" evidence="1">
    <location>
        <begin position="41"/>
        <end position="83"/>
    </location>
</feature>
<keyword evidence="3" id="KW-1185">Reference proteome</keyword>
<name>A0AAV9CZB9_ACOCL</name>
<reference evidence="2" key="1">
    <citation type="journal article" date="2023" name="Nat. Commun.">
        <title>Diploid and tetraploid genomes of Acorus and the evolution of monocots.</title>
        <authorList>
            <person name="Ma L."/>
            <person name="Liu K.W."/>
            <person name="Li Z."/>
            <person name="Hsiao Y.Y."/>
            <person name="Qi Y."/>
            <person name="Fu T."/>
            <person name="Tang G.D."/>
            <person name="Zhang D."/>
            <person name="Sun W.H."/>
            <person name="Liu D.K."/>
            <person name="Li Y."/>
            <person name="Chen G.Z."/>
            <person name="Liu X.D."/>
            <person name="Liao X.Y."/>
            <person name="Jiang Y.T."/>
            <person name="Yu X."/>
            <person name="Hao Y."/>
            <person name="Huang J."/>
            <person name="Zhao X.W."/>
            <person name="Ke S."/>
            <person name="Chen Y.Y."/>
            <person name="Wu W.L."/>
            <person name="Hsu J.L."/>
            <person name="Lin Y.F."/>
            <person name="Huang M.D."/>
            <person name="Li C.Y."/>
            <person name="Huang L."/>
            <person name="Wang Z.W."/>
            <person name="Zhao X."/>
            <person name="Zhong W.Y."/>
            <person name="Peng D.H."/>
            <person name="Ahmad S."/>
            <person name="Lan S."/>
            <person name="Zhang J.S."/>
            <person name="Tsai W.C."/>
            <person name="Van de Peer Y."/>
            <person name="Liu Z.J."/>
        </authorList>
    </citation>
    <scope>NUCLEOTIDE SEQUENCE</scope>
    <source>
        <strain evidence="2">CP</strain>
    </source>
</reference>
<sequence length="163" mass="18166">MEKKSLVGGRRKKGGPDLRKKTVKVEEVASKILVQIGECLGSDEGMNQTGDHPTDIYPRPHSATPPSYFGTNDPSSKFEPARDGPLESFVSEDSTQQFPNSKSMARIAKLKSFFGLNFYRTPFKAAIYRPRYIGDSTCMETDETESLLVAIACPDTFSRMWTD</sequence>
<proteinExistence type="predicted"/>
<evidence type="ECO:0000313" key="2">
    <source>
        <dbReference type="EMBL" id="KAK1293688.1"/>
    </source>
</evidence>
<comment type="caution">
    <text evidence="2">The sequence shown here is derived from an EMBL/GenBank/DDBJ whole genome shotgun (WGS) entry which is preliminary data.</text>
</comment>
<dbReference type="Proteomes" id="UP001180020">
    <property type="component" value="Unassembled WGS sequence"/>
</dbReference>
<reference evidence="2" key="2">
    <citation type="submission" date="2023-06" db="EMBL/GenBank/DDBJ databases">
        <authorList>
            <person name="Ma L."/>
            <person name="Liu K.-W."/>
            <person name="Li Z."/>
            <person name="Hsiao Y.-Y."/>
            <person name="Qi Y."/>
            <person name="Fu T."/>
            <person name="Tang G."/>
            <person name="Zhang D."/>
            <person name="Sun W.-H."/>
            <person name="Liu D.-K."/>
            <person name="Li Y."/>
            <person name="Chen G.-Z."/>
            <person name="Liu X.-D."/>
            <person name="Liao X.-Y."/>
            <person name="Jiang Y.-T."/>
            <person name="Yu X."/>
            <person name="Hao Y."/>
            <person name="Huang J."/>
            <person name="Zhao X.-W."/>
            <person name="Ke S."/>
            <person name="Chen Y.-Y."/>
            <person name="Wu W.-L."/>
            <person name="Hsu J.-L."/>
            <person name="Lin Y.-F."/>
            <person name="Huang M.-D."/>
            <person name="Li C.-Y."/>
            <person name="Huang L."/>
            <person name="Wang Z.-W."/>
            <person name="Zhao X."/>
            <person name="Zhong W.-Y."/>
            <person name="Peng D.-H."/>
            <person name="Ahmad S."/>
            <person name="Lan S."/>
            <person name="Zhang J.-S."/>
            <person name="Tsai W.-C."/>
            <person name="Van De Peer Y."/>
            <person name="Liu Z.-J."/>
        </authorList>
    </citation>
    <scope>NUCLEOTIDE SEQUENCE</scope>
    <source>
        <strain evidence="2">CP</strain>
        <tissue evidence="2">Leaves</tissue>
    </source>
</reference>
<evidence type="ECO:0000256" key="1">
    <source>
        <dbReference type="SAM" id="MobiDB-lite"/>
    </source>
</evidence>